<proteinExistence type="predicted"/>
<dbReference type="Proteomes" id="UP001155241">
    <property type="component" value="Unassembled WGS sequence"/>
</dbReference>
<feature type="transmembrane region" description="Helical" evidence="1">
    <location>
        <begin position="63"/>
        <end position="85"/>
    </location>
</feature>
<keyword evidence="1" id="KW-0812">Transmembrane</keyword>
<keyword evidence="1" id="KW-1133">Transmembrane helix</keyword>
<dbReference type="RefSeq" id="WP_252852073.1">
    <property type="nucleotide sequence ID" value="NZ_JAMXLR010000028.1"/>
</dbReference>
<evidence type="ECO:0000256" key="1">
    <source>
        <dbReference type="SAM" id="Phobius"/>
    </source>
</evidence>
<dbReference type="EMBL" id="JAMXLR010000028">
    <property type="protein sequence ID" value="MCO6043967.1"/>
    <property type="molecule type" value="Genomic_DNA"/>
</dbReference>
<comment type="caution">
    <text evidence="2">The sequence shown here is derived from an EMBL/GenBank/DDBJ whole genome shotgun (WGS) entry which is preliminary data.</text>
</comment>
<keyword evidence="1" id="KW-0472">Membrane</keyword>
<sequence length="103" mass="11286">MSQRIFKRWFIGMMALFMAMNLGGFVTPFGNAKRVTAGFPWLLAEWIRIGDSPTESTYFAGSILPNLAFAILVSAALASVTALSYRNTKNQHPESAAEKPSQA</sequence>
<evidence type="ECO:0000313" key="3">
    <source>
        <dbReference type="Proteomes" id="UP001155241"/>
    </source>
</evidence>
<keyword evidence="3" id="KW-1185">Reference proteome</keyword>
<dbReference type="AlphaFoldDB" id="A0A9X2F7U0"/>
<feature type="transmembrane region" description="Helical" evidence="1">
    <location>
        <begin position="9"/>
        <end position="30"/>
    </location>
</feature>
<organism evidence="2 3">
    <name type="scientific">Aeoliella straminimaris</name>
    <dbReference type="NCBI Taxonomy" id="2954799"/>
    <lineage>
        <taxon>Bacteria</taxon>
        <taxon>Pseudomonadati</taxon>
        <taxon>Planctomycetota</taxon>
        <taxon>Planctomycetia</taxon>
        <taxon>Pirellulales</taxon>
        <taxon>Lacipirellulaceae</taxon>
        <taxon>Aeoliella</taxon>
    </lineage>
</organism>
<reference evidence="2" key="1">
    <citation type="submission" date="2022-06" db="EMBL/GenBank/DDBJ databases">
        <title>Aeoliella straminimaris, a novel planctomycete from sediments.</title>
        <authorList>
            <person name="Vitorino I.R."/>
            <person name="Lage O.M."/>
        </authorList>
    </citation>
    <scope>NUCLEOTIDE SEQUENCE</scope>
    <source>
        <strain evidence="2">ICT_H6.2</strain>
    </source>
</reference>
<gene>
    <name evidence="2" type="ORF">NG895_08610</name>
</gene>
<name>A0A9X2F7U0_9BACT</name>
<evidence type="ECO:0000313" key="2">
    <source>
        <dbReference type="EMBL" id="MCO6043967.1"/>
    </source>
</evidence>
<protein>
    <submittedName>
        <fullName evidence="2">Uncharacterized protein</fullName>
    </submittedName>
</protein>
<accession>A0A9X2F7U0</accession>